<dbReference type="CDD" id="cd01949">
    <property type="entry name" value="GGDEF"/>
    <property type="match status" value="1"/>
</dbReference>
<dbReference type="PROSITE" id="PS50887">
    <property type="entry name" value="GGDEF"/>
    <property type="match status" value="1"/>
</dbReference>
<dbReference type="OrthoDB" id="9759607at2"/>
<dbReference type="InterPro" id="IPR000160">
    <property type="entry name" value="GGDEF_dom"/>
</dbReference>
<dbReference type="Gene3D" id="3.30.70.270">
    <property type="match status" value="1"/>
</dbReference>
<evidence type="ECO:0000313" key="5">
    <source>
        <dbReference type="Proteomes" id="UP000028123"/>
    </source>
</evidence>
<keyword evidence="1" id="KW-1133">Transmembrane helix</keyword>
<dbReference type="SUPFAM" id="SSF55073">
    <property type="entry name" value="Nucleotide cyclase"/>
    <property type="match status" value="1"/>
</dbReference>
<feature type="transmembrane region" description="Helical" evidence="1">
    <location>
        <begin position="36"/>
        <end position="53"/>
    </location>
</feature>
<keyword evidence="5" id="KW-1185">Reference proteome</keyword>
<dbReference type="InterPro" id="IPR052155">
    <property type="entry name" value="Biofilm_reg_signaling"/>
</dbReference>
<keyword evidence="1" id="KW-0812">Transmembrane</keyword>
<dbReference type="SMART" id="SM00052">
    <property type="entry name" value="EAL"/>
    <property type="match status" value="1"/>
</dbReference>
<dbReference type="eggNOG" id="COG5001">
    <property type="taxonomic scope" value="Bacteria"/>
</dbReference>
<dbReference type="Proteomes" id="UP000028123">
    <property type="component" value="Unassembled WGS sequence"/>
</dbReference>
<dbReference type="AlphaFoldDB" id="A0A081P1P9"/>
<dbReference type="PANTHER" id="PTHR44757">
    <property type="entry name" value="DIGUANYLATE CYCLASE DGCP"/>
    <property type="match status" value="1"/>
</dbReference>
<feature type="domain" description="GGDEF" evidence="3">
    <location>
        <begin position="367"/>
        <end position="500"/>
    </location>
</feature>
<dbReference type="PANTHER" id="PTHR44757:SF2">
    <property type="entry name" value="BIOFILM ARCHITECTURE MAINTENANCE PROTEIN MBAA"/>
    <property type="match status" value="1"/>
</dbReference>
<dbReference type="CDD" id="cd01948">
    <property type="entry name" value="EAL"/>
    <property type="match status" value="1"/>
</dbReference>
<feature type="transmembrane region" description="Helical" evidence="1">
    <location>
        <begin position="132"/>
        <end position="152"/>
    </location>
</feature>
<evidence type="ECO:0000313" key="4">
    <source>
        <dbReference type="EMBL" id="KEQ24622.1"/>
    </source>
</evidence>
<name>A0A081P1P9_9BACL</name>
<feature type="domain" description="EAL" evidence="2">
    <location>
        <begin position="509"/>
        <end position="763"/>
    </location>
</feature>
<dbReference type="PROSITE" id="PS50883">
    <property type="entry name" value="EAL"/>
    <property type="match status" value="1"/>
</dbReference>
<dbReference type="InterPro" id="IPR035919">
    <property type="entry name" value="EAL_sf"/>
</dbReference>
<accession>A0A081P1P9</accession>
<dbReference type="Pfam" id="PF00990">
    <property type="entry name" value="GGDEF"/>
    <property type="match status" value="1"/>
</dbReference>
<feature type="transmembrane region" description="Helical" evidence="1">
    <location>
        <begin position="12"/>
        <end position="30"/>
    </location>
</feature>
<keyword evidence="1" id="KW-0472">Membrane</keyword>
<evidence type="ECO:0000259" key="3">
    <source>
        <dbReference type="PROSITE" id="PS50887"/>
    </source>
</evidence>
<dbReference type="SUPFAM" id="SSF141868">
    <property type="entry name" value="EAL domain-like"/>
    <property type="match status" value="1"/>
</dbReference>
<dbReference type="InterPro" id="IPR029787">
    <property type="entry name" value="Nucleotide_cyclase"/>
</dbReference>
<gene>
    <name evidence="4" type="ORF">ET33_07715</name>
</gene>
<feature type="transmembrane region" description="Helical" evidence="1">
    <location>
        <begin position="297"/>
        <end position="317"/>
    </location>
</feature>
<sequence>MVMNWIAWRKPMIAVIAVYFAVFAAAKWGFGAGARFFLLWEVIPPAASLAMLLRTYHTQRGSAGMFWLLMTAGACFYLLGQLVWSFYAWVLLVHPPTISLADLFWNLQTGLFFAALFYLLFREKSISQGIRFLFDCIMILLIVGTVSWEFVISPNLQKILSSPDGFGQVAVLSYPIADFGILLSLFVLHFAYTPLFDRRVLALITFGFVVFIAGDTIYVLDVISGKYQGGQWYDLLWSAGLFAYGFAGWHASHPNDRPAPEPRFVACARLLRLLFPYVGFAILFLLMLRHIDQPDAVVIGTVMVTVLILVRQISMLLENERLVNRLKQMLEKSEFLATHDDLSGLPNKRLFERKAQEAIEHASQDGQPLAVLFLDLDRFKYINDSLGHVTGDELIRQVAERIRGIVPENYIVARQGGDEFTILTGPLASSRQAQALAESILRAVAEPFKVRVHEIQTSTSIGIAVYPEDGLSIADLMKHADAAMYQAKELGGGRFRFFTPTLKDGMLRSILMERALRHALDHDELFLCYQPQVCSKELTIVGAEALLRWRKADGQLVPPSDFVPLAEDTGLIVPIGDWVIRTACRQAVQWEREGRAPLKIAVNVSPRQLVQDGFVDKVAGILKETGMAASRLIIEITEGVALQNTKETTDTLLRLKALGLQISMDDFGTGYSSLGYLRTFQVDSLKIAQSFVGEMAENEGHAGIVKAIMAMARSLNLSVVVEGVETEEQVKLLQTIDDCTIQGYYFYKPLLPDELSAVRDKVKQ</sequence>
<feature type="transmembrane region" description="Helical" evidence="1">
    <location>
        <begin position="103"/>
        <end position="120"/>
    </location>
</feature>
<dbReference type="EMBL" id="JNVM01000015">
    <property type="protein sequence ID" value="KEQ24622.1"/>
    <property type="molecule type" value="Genomic_DNA"/>
</dbReference>
<reference evidence="4 5" key="1">
    <citation type="submission" date="2014-06" db="EMBL/GenBank/DDBJ databases">
        <title>Draft genome sequence of Paenibacillus sp. MSt1.</title>
        <authorList>
            <person name="Aw Y.K."/>
            <person name="Ong K.S."/>
            <person name="Gan H.M."/>
            <person name="Lee S.M."/>
        </authorList>
    </citation>
    <scope>NUCLEOTIDE SEQUENCE [LARGE SCALE GENOMIC DNA]</scope>
    <source>
        <strain evidence="4 5">MSt1</strain>
    </source>
</reference>
<evidence type="ECO:0000256" key="1">
    <source>
        <dbReference type="SAM" id="Phobius"/>
    </source>
</evidence>
<feature type="transmembrane region" description="Helical" evidence="1">
    <location>
        <begin position="65"/>
        <end position="91"/>
    </location>
</feature>
<dbReference type="Pfam" id="PF00563">
    <property type="entry name" value="EAL"/>
    <property type="match status" value="1"/>
</dbReference>
<feature type="transmembrane region" description="Helical" evidence="1">
    <location>
        <begin position="172"/>
        <end position="193"/>
    </location>
</feature>
<dbReference type="InterPro" id="IPR043128">
    <property type="entry name" value="Rev_trsase/Diguanyl_cyclase"/>
</dbReference>
<organism evidence="4 5">
    <name type="scientific">Paenibacillus tyrfis</name>
    <dbReference type="NCBI Taxonomy" id="1501230"/>
    <lineage>
        <taxon>Bacteria</taxon>
        <taxon>Bacillati</taxon>
        <taxon>Bacillota</taxon>
        <taxon>Bacilli</taxon>
        <taxon>Bacillales</taxon>
        <taxon>Paenibacillaceae</taxon>
        <taxon>Paenibacillus</taxon>
    </lineage>
</organism>
<feature type="transmembrane region" description="Helical" evidence="1">
    <location>
        <begin position="270"/>
        <end position="291"/>
    </location>
</feature>
<proteinExistence type="predicted"/>
<protein>
    <submittedName>
        <fullName evidence="4">Diguanylate cyclase</fullName>
    </submittedName>
</protein>
<feature type="transmembrane region" description="Helical" evidence="1">
    <location>
        <begin position="200"/>
        <end position="220"/>
    </location>
</feature>
<dbReference type="SMART" id="SM00267">
    <property type="entry name" value="GGDEF"/>
    <property type="match status" value="1"/>
</dbReference>
<dbReference type="Gene3D" id="3.20.20.450">
    <property type="entry name" value="EAL domain"/>
    <property type="match status" value="1"/>
</dbReference>
<evidence type="ECO:0000259" key="2">
    <source>
        <dbReference type="PROSITE" id="PS50883"/>
    </source>
</evidence>
<dbReference type="NCBIfam" id="TIGR00254">
    <property type="entry name" value="GGDEF"/>
    <property type="match status" value="1"/>
</dbReference>
<dbReference type="InterPro" id="IPR001633">
    <property type="entry name" value="EAL_dom"/>
</dbReference>
<comment type="caution">
    <text evidence="4">The sequence shown here is derived from an EMBL/GenBank/DDBJ whole genome shotgun (WGS) entry which is preliminary data.</text>
</comment>